<dbReference type="AlphaFoldDB" id="A0A5C6DLE0"/>
<protein>
    <submittedName>
        <fullName evidence="1">Uncharacterized protein</fullName>
    </submittedName>
</protein>
<proteinExistence type="predicted"/>
<organism evidence="1 2">
    <name type="scientific">Novipirellula aureliae</name>
    <dbReference type="NCBI Taxonomy" id="2527966"/>
    <lineage>
        <taxon>Bacteria</taxon>
        <taxon>Pseudomonadati</taxon>
        <taxon>Planctomycetota</taxon>
        <taxon>Planctomycetia</taxon>
        <taxon>Pirellulales</taxon>
        <taxon>Pirellulaceae</taxon>
        <taxon>Novipirellula</taxon>
    </lineage>
</organism>
<evidence type="ECO:0000313" key="2">
    <source>
        <dbReference type="Proteomes" id="UP000315471"/>
    </source>
</evidence>
<evidence type="ECO:0000313" key="1">
    <source>
        <dbReference type="EMBL" id="TWU37630.1"/>
    </source>
</evidence>
<sequence length="123" mass="13856">MACTEGILKRERSFRRACLGGGNKWRLQTARPKEIRPHPHESPPAIRGGGASVEFCIQGSCHLLLRPDKPDGSRKKHPCETHSVFLQSTPFELARMIHGLANCFANVYAFKRLRSLLEKQSAY</sequence>
<dbReference type="EMBL" id="SJPY01000007">
    <property type="protein sequence ID" value="TWU37630.1"/>
    <property type="molecule type" value="Genomic_DNA"/>
</dbReference>
<dbReference type="Proteomes" id="UP000315471">
    <property type="component" value="Unassembled WGS sequence"/>
</dbReference>
<name>A0A5C6DLE0_9BACT</name>
<gene>
    <name evidence="1" type="ORF">Q31b_44180</name>
</gene>
<keyword evidence="2" id="KW-1185">Reference proteome</keyword>
<accession>A0A5C6DLE0</accession>
<comment type="caution">
    <text evidence="1">The sequence shown here is derived from an EMBL/GenBank/DDBJ whole genome shotgun (WGS) entry which is preliminary data.</text>
</comment>
<reference evidence="1 2" key="1">
    <citation type="submission" date="2019-02" db="EMBL/GenBank/DDBJ databases">
        <title>Deep-cultivation of Planctomycetes and their phenomic and genomic characterization uncovers novel biology.</title>
        <authorList>
            <person name="Wiegand S."/>
            <person name="Jogler M."/>
            <person name="Boedeker C."/>
            <person name="Pinto D."/>
            <person name="Vollmers J."/>
            <person name="Rivas-Marin E."/>
            <person name="Kohn T."/>
            <person name="Peeters S.H."/>
            <person name="Heuer A."/>
            <person name="Rast P."/>
            <person name="Oberbeckmann S."/>
            <person name="Bunk B."/>
            <person name="Jeske O."/>
            <person name="Meyerdierks A."/>
            <person name="Storesund J.E."/>
            <person name="Kallscheuer N."/>
            <person name="Luecker S."/>
            <person name="Lage O.M."/>
            <person name="Pohl T."/>
            <person name="Merkel B.J."/>
            <person name="Hornburger P."/>
            <person name="Mueller R.-W."/>
            <person name="Bruemmer F."/>
            <person name="Labrenz M."/>
            <person name="Spormann A.M."/>
            <person name="Op Den Camp H."/>
            <person name="Overmann J."/>
            <person name="Amann R."/>
            <person name="Jetten M.S.M."/>
            <person name="Mascher T."/>
            <person name="Medema M.H."/>
            <person name="Devos D.P."/>
            <person name="Kaster A.-K."/>
            <person name="Ovreas L."/>
            <person name="Rohde M."/>
            <person name="Galperin M.Y."/>
            <person name="Jogler C."/>
        </authorList>
    </citation>
    <scope>NUCLEOTIDE SEQUENCE [LARGE SCALE GENOMIC DNA]</scope>
    <source>
        <strain evidence="1 2">Q31b</strain>
    </source>
</reference>